<accession>A0A7D6ZFA0</accession>
<evidence type="ECO:0000313" key="7">
    <source>
        <dbReference type="Proteomes" id="UP000512286"/>
    </source>
</evidence>
<dbReference type="PANTHER" id="PTHR43179">
    <property type="entry name" value="RHAMNOSYLTRANSFERASE WBBL"/>
    <property type="match status" value="1"/>
</dbReference>
<gene>
    <name evidence="6" type="ORF">HZF06_16955</name>
</gene>
<dbReference type="CDD" id="cd02440">
    <property type="entry name" value="AdoMet_MTases"/>
    <property type="match status" value="1"/>
</dbReference>
<dbReference type="PANTHER" id="PTHR43179:SF12">
    <property type="entry name" value="GALACTOFURANOSYLTRANSFERASE GLFT2"/>
    <property type="match status" value="1"/>
</dbReference>
<evidence type="ECO:0000256" key="2">
    <source>
        <dbReference type="ARBA" id="ARBA00006739"/>
    </source>
</evidence>
<dbReference type="Gene3D" id="3.90.550.10">
    <property type="entry name" value="Spore Coat Polysaccharide Biosynthesis Protein SpsA, Chain A"/>
    <property type="match status" value="1"/>
</dbReference>
<dbReference type="Proteomes" id="UP000512286">
    <property type="component" value="Chromosome"/>
</dbReference>
<dbReference type="RefSeq" id="WP_181601050.1">
    <property type="nucleotide sequence ID" value="NZ_CP059378.1"/>
</dbReference>
<dbReference type="SUPFAM" id="SSF53335">
    <property type="entry name" value="S-adenosyl-L-methionine-dependent methyltransferases"/>
    <property type="match status" value="1"/>
</dbReference>
<comment type="similarity">
    <text evidence="2">Belongs to the glycosyltransferase 2 family.</text>
</comment>
<dbReference type="Gene3D" id="1.25.40.10">
    <property type="entry name" value="Tetratricopeptide repeat domain"/>
    <property type="match status" value="2"/>
</dbReference>
<proteinExistence type="inferred from homology"/>
<evidence type="ECO:0000256" key="4">
    <source>
        <dbReference type="ARBA" id="ARBA00022679"/>
    </source>
</evidence>
<dbReference type="SUPFAM" id="SSF48452">
    <property type="entry name" value="TPR-like"/>
    <property type="match status" value="1"/>
</dbReference>
<dbReference type="EMBL" id="CP059378">
    <property type="protein sequence ID" value="QLY78761.1"/>
    <property type="molecule type" value="Genomic_DNA"/>
</dbReference>
<organism evidence="6 7">
    <name type="scientific">Clostridium intestinale</name>
    <dbReference type="NCBI Taxonomy" id="36845"/>
    <lineage>
        <taxon>Bacteria</taxon>
        <taxon>Bacillati</taxon>
        <taxon>Bacillota</taxon>
        <taxon>Clostridia</taxon>
        <taxon>Eubacteriales</taxon>
        <taxon>Clostridiaceae</taxon>
        <taxon>Clostridium</taxon>
    </lineage>
</organism>
<dbReference type="InterPro" id="IPR001173">
    <property type="entry name" value="Glyco_trans_2-like"/>
</dbReference>
<evidence type="ECO:0000256" key="1">
    <source>
        <dbReference type="ARBA" id="ARBA00004776"/>
    </source>
</evidence>
<dbReference type="Pfam" id="PF00535">
    <property type="entry name" value="Glycos_transf_2"/>
    <property type="match status" value="1"/>
</dbReference>
<keyword evidence="3" id="KW-0328">Glycosyltransferase</keyword>
<name>A0A7D6ZFA0_9CLOT</name>
<dbReference type="InterPro" id="IPR029044">
    <property type="entry name" value="Nucleotide-diphossugar_trans"/>
</dbReference>
<dbReference type="GO" id="GO:0016757">
    <property type="term" value="F:glycosyltransferase activity"/>
    <property type="evidence" value="ECO:0007669"/>
    <property type="project" value="UniProtKB-KW"/>
</dbReference>
<evidence type="ECO:0000313" key="6">
    <source>
        <dbReference type="EMBL" id="QLY78761.1"/>
    </source>
</evidence>
<feature type="domain" description="Glycosyltransferase 2-like" evidence="5">
    <location>
        <begin position="4"/>
        <end position="171"/>
    </location>
</feature>
<keyword evidence="4 6" id="KW-0808">Transferase</keyword>
<dbReference type="InterPro" id="IPR011990">
    <property type="entry name" value="TPR-like_helical_dom_sf"/>
</dbReference>
<dbReference type="Gene3D" id="3.40.50.150">
    <property type="entry name" value="Vaccinia Virus protein VP39"/>
    <property type="match status" value="1"/>
</dbReference>
<dbReference type="InterPro" id="IPR029063">
    <property type="entry name" value="SAM-dependent_MTases_sf"/>
</dbReference>
<dbReference type="KEGG" id="cint:HZF06_16955"/>
<sequence length="680" mass="79807">MKTSIVILTYNNLDYTKQCIESIREYTKNEEYELIVVDNLSTDGTREWLSDQEDIIKILNEENKGFPKGCNQGIEISTGDNILLLNNDVIVTKNWLSNLITCLYSDKTLGAVSLVTNSCSYYQNIETSYNSLKEMHEFANEFNKTNPELWEERQKLIGFCVLIKKEAVDKIGFLDEIYTPGNFEDDDYSIRLIKAGYRLLLCKDTFIHHYGGTSFTLNKKYSEILERNKNKFLEKWGFTSSSSMSIFRGTIDYLDDKYENILEINCGTGANLLNIKNKYPKFNFYGIEQNEFAREIAERYVNIVDNSEKYKNFFDAIIVNYSFNLEKLNLDQYKHLLKENGKIIFIIKNPINYKELLTLKENSINIENYINENKTLISSYIKAFETENFELSDIKGIVSKINNEDIKIEKDIDVSTEYYFCVFSQQKFINLFDILEEIDKDINLDKNFFTLINLLKERKIEKENLVIMINNLKNRSEILNTLGVLCYKNNIYDTVIYLFKKGLEQDEFNKSLLRNYGELLFDLGEYEMSLEQLEKIKEKDGDVLNLIAMVKEKYNYWLNIRFILRRIEFDIEVNQSTEAIVEILKRENVNKLISIINKFMIKKVYILNYLAINCFENGVSDNIIPLLSEALKLEPEDVDSNYNMGYVLYYFGEKNIARSYFDKIKGKREDLDQLINTLIG</sequence>
<dbReference type="CDD" id="cd04186">
    <property type="entry name" value="GT_2_like_c"/>
    <property type="match status" value="1"/>
</dbReference>
<protein>
    <submittedName>
        <fullName evidence="6">Glycosyltransferase</fullName>
    </submittedName>
</protein>
<reference evidence="6 7" key="1">
    <citation type="submission" date="2020-07" db="EMBL/GenBank/DDBJ databases">
        <title>Electron transfer.</title>
        <authorList>
            <person name="Huang L."/>
            <person name="Liu X."/>
            <person name="Zhou S."/>
        </authorList>
    </citation>
    <scope>NUCLEOTIDE SEQUENCE [LARGE SCALE GENOMIC DNA]</scope>
    <source>
        <strain evidence="6 7">Lx1</strain>
    </source>
</reference>
<dbReference type="AlphaFoldDB" id="A0A7D6ZFA0"/>
<comment type="pathway">
    <text evidence="1">Cell wall biogenesis; cell wall polysaccharide biosynthesis.</text>
</comment>
<evidence type="ECO:0000259" key="5">
    <source>
        <dbReference type="Pfam" id="PF00535"/>
    </source>
</evidence>
<dbReference type="SUPFAM" id="SSF53448">
    <property type="entry name" value="Nucleotide-diphospho-sugar transferases"/>
    <property type="match status" value="1"/>
</dbReference>
<evidence type="ECO:0000256" key="3">
    <source>
        <dbReference type="ARBA" id="ARBA00022676"/>
    </source>
</evidence>